<dbReference type="AlphaFoldDB" id="A0A1I2VRQ3"/>
<evidence type="ECO:0000313" key="3">
    <source>
        <dbReference type="Proteomes" id="UP000199229"/>
    </source>
</evidence>
<name>A0A1I2VRQ3_9HYPH</name>
<proteinExistence type="predicted"/>
<feature type="compositionally biased region" description="Low complexity" evidence="1">
    <location>
        <begin position="134"/>
        <end position="151"/>
    </location>
</feature>
<dbReference type="STRING" id="582675.SAMN05192565_11720"/>
<organism evidence="2 3">
    <name type="scientific">Methylobacterium gossipiicola</name>
    <dbReference type="NCBI Taxonomy" id="582675"/>
    <lineage>
        <taxon>Bacteria</taxon>
        <taxon>Pseudomonadati</taxon>
        <taxon>Pseudomonadota</taxon>
        <taxon>Alphaproteobacteria</taxon>
        <taxon>Hyphomicrobiales</taxon>
        <taxon>Methylobacteriaceae</taxon>
        <taxon>Methylobacterium</taxon>
    </lineage>
</organism>
<dbReference type="EMBL" id="FOPM01000017">
    <property type="protein sequence ID" value="SFG92004.1"/>
    <property type="molecule type" value="Genomic_DNA"/>
</dbReference>
<sequence>MFSPSLRHRLGALLLVLGVWLQALAPGLALARLAPDPLAGAILCGHTDARAVASEDEAPAACPACPFCAGIATAPLVPTGPALPRRTRWHAVAWATPPPCRSLRRPRPPGQPRAPPRRVRSHPMPLTDRSDPSCFPFPEPCASAPSSPSPA</sequence>
<dbReference type="RefSeq" id="WP_091973097.1">
    <property type="nucleotide sequence ID" value="NZ_FOPM01000017.1"/>
</dbReference>
<keyword evidence="3" id="KW-1185">Reference proteome</keyword>
<evidence type="ECO:0008006" key="4">
    <source>
        <dbReference type="Google" id="ProtNLM"/>
    </source>
</evidence>
<reference evidence="3" key="1">
    <citation type="submission" date="2016-10" db="EMBL/GenBank/DDBJ databases">
        <authorList>
            <person name="Varghese N."/>
            <person name="Submissions S."/>
        </authorList>
    </citation>
    <scope>NUCLEOTIDE SEQUENCE [LARGE SCALE GENOMIC DNA]</scope>
    <source>
        <strain evidence="3">Gh-105</strain>
    </source>
</reference>
<protein>
    <recommendedName>
        <fullName evidence="4">DUF2946 domain-containing protein</fullName>
    </recommendedName>
</protein>
<evidence type="ECO:0000313" key="2">
    <source>
        <dbReference type="EMBL" id="SFG92004.1"/>
    </source>
</evidence>
<gene>
    <name evidence="2" type="ORF">SAMN05192565_11720</name>
</gene>
<dbReference type="Proteomes" id="UP000199229">
    <property type="component" value="Unassembled WGS sequence"/>
</dbReference>
<feature type="region of interest" description="Disordered" evidence="1">
    <location>
        <begin position="97"/>
        <end position="151"/>
    </location>
</feature>
<evidence type="ECO:0000256" key="1">
    <source>
        <dbReference type="SAM" id="MobiDB-lite"/>
    </source>
</evidence>
<accession>A0A1I2VRQ3</accession>